<evidence type="ECO:0000313" key="10">
    <source>
        <dbReference type="Proteomes" id="UP000198362"/>
    </source>
</evidence>
<dbReference type="EMBL" id="FZPH01000013">
    <property type="protein sequence ID" value="SNT61985.1"/>
    <property type="molecule type" value="Genomic_DNA"/>
</dbReference>
<evidence type="ECO:0000256" key="2">
    <source>
        <dbReference type="ARBA" id="ARBA00022475"/>
    </source>
</evidence>
<dbReference type="AlphaFoldDB" id="A0A239P4J2"/>
<evidence type="ECO:0000256" key="5">
    <source>
        <dbReference type="ARBA" id="ARBA00023136"/>
    </source>
</evidence>
<keyword evidence="3 7" id="KW-0812">Transmembrane</keyword>
<evidence type="ECO:0000313" key="9">
    <source>
        <dbReference type="EMBL" id="SNT61985.1"/>
    </source>
</evidence>
<proteinExistence type="predicted"/>
<comment type="subcellular location">
    <subcellularLocation>
        <location evidence="1">Cell membrane</location>
        <topology evidence="1">Multi-pass membrane protein</topology>
    </subcellularLocation>
</comment>
<name>A0A239P4J2_9ACTN</name>
<evidence type="ECO:0000256" key="6">
    <source>
        <dbReference type="SAM" id="MobiDB-lite"/>
    </source>
</evidence>
<reference evidence="9 10" key="1">
    <citation type="submission" date="2017-06" db="EMBL/GenBank/DDBJ databases">
        <authorList>
            <person name="Kim H.J."/>
            <person name="Triplett B.A."/>
        </authorList>
    </citation>
    <scope>NUCLEOTIDE SEQUENCE [LARGE SCALE GENOMIC DNA]</scope>
    <source>
        <strain evidence="9 10">CGMCC 4.5593</strain>
    </source>
</reference>
<sequence length="211" mass="23108">MHPDPQATPGARDPRQPPGPPAGYSPAGPGHIPMQPGYAGPPPMWRPPVSPTGHPLAGFGDRFLAYLIDGLILSLATAVLVVPMMIVMFAAMANAAEQQSDDVGWIFLLFFALYGLVFLLQLAFTYLYFVEYQLRSGQTVGKRVMSLRVQPVSGRPLDRGVLARRYLVQFVAGTFVPFFSFVDGLWQLWDQPLQQTLHDKAAGTVVAKVVQ</sequence>
<accession>A0A239P4J2</accession>
<dbReference type="Pfam" id="PF06271">
    <property type="entry name" value="RDD"/>
    <property type="match status" value="1"/>
</dbReference>
<feature type="transmembrane region" description="Helical" evidence="7">
    <location>
        <begin position="71"/>
        <end position="93"/>
    </location>
</feature>
<evidence type="ECO:0000256" key="3">
    <source>
        <dbReference type="ARBA" id="ARBA00022692"/>
    </source>
</evidence>
<feature type="region of interest" description="Disordered" evidence="6">
    <location>
        <begin position="1"/>
        <end position="27"/>
    </location>
</feature>
<keyword evidence="10" id="KW-1185">Reference proteome</keyword>
<dbReference type="InterPro" id="IPR010432">
    <property type="entry name" value="RDD"/>
</dbReference>
<keyword evidence="5 7" id="KW-0472">Membrane</keyword>
<keyword evidence="4 7" id="KW-1133">Transmembrane helix</keyword>
<gene>
    <name evidence="9" type="ORF">SAMN05421812_113259</name>
</gene>
<evidence type="ECO:0000256" key="4">
    <source>
        <dbReference type="ARBA" id="ARBA00022989"/>
    </source>
</evidence>
<dbReference type="GO" id="GO:0005886">
    <property type="term" value="C:plasma membrane"/>
    <property type="evidence" value="ECO:0007669"/>
    <property type="project" value="UniProtKB-SubCell"/>
</dbReference>
<evidence type="ECO:0000256" key="1">
    <source>
        <dbReference type="ARBA" id="ARBA00004651"/>
    </source>
</evidence>
<evidence type="ECO:0000259" key="8">
    <source>
        <dbReference type="Pfam" id="PF06271"/>
    </source>
</evidence>
<dbReference type="InterPro" id="IPR051791">
    <property type="entry name" value="Pra-immunoreactive"/>
</dbReference>
<feature type="transmembrane region" description="Helical" evidence="7">
    <location>
        <begin position="105"/>
        <end position="129"/>
    </location>
</feature>
<dbReference type="PANTHER" id="PTHR36115">
    <property type="entry name" value="PROLINE-RICH ANTIGEN HOMOLOG-RELATED"/>
    <property type="match status" value="1"/>
</dbReference>
<feature type="domain" description="RDD" evidence="8">
    <location>
        <begin position="56"/>
        <end position="203"/>
    </location>
</feature>
<feature type="transmembrane region" description="Helical" evidence="7">
    <location>
        <begin position="166"/>
        <end position="189"/>
    </location>
</feature>
<dbReference type="Proteomes" id="UP000198362">
    <property type="component" value="Unassembled WGS sequence"/>
</dbReference>
<protein>
    <submittedName>
        <fullName evidence="9">Uncharacterized membrane protein YckC, RDD family</fullName>
    </submittedName>
</protein>
<dbReference type="RefSeq" id="WP_245871266.1">
    <property type="nucleotide sequence ID" value="NZ_FZPH01000013.1"/>
</dbReference>
<keyword evidence="2" id="KW-1003">Cell membrane</keyword>
<dbReference type="PANTHER" id="PTHR36115:SF4">
    <property type="entry name" value="MEMBRANE PROTEIN"/>
    <property type="match status" value="1"/>
</dbReference>
<organism evidence="9 10">
    <name type="scientific">Asanoa hainanensis</name>
    <dbReference type="NCBI Taxonomy" id="560556"/>
    <lineage>
        <taxon>Bacteria</taxon>
        <taxon>Bacillati</taxon>
        <taxon>Actinomycetota</taxon>
        <taxon>Actinomycetes</taxon>
        <taxon>Micromonosporales</taxon>
        <taxon>Micromonosporaceae</taxon>
        <taxon>Asanoa</taxon>
    </lineage>
</organism>
<evidence type="ECO:0000256" key="7">
    <source>
        <dbReference type="SAM" id="Phobius"/>
    </source>
</evidence>